<gene>
    <name evidence="1" type="ORF">OG699_43215</name>
</gene>
<organism evidence="1">
    <name type="scientific">Streptomyces sp. NBC_01393</name>
    <dbReference type="NCBI Taxonomy" id="2903851"/>
    <lineage>
        <taxon>Bacteria</taxon>
        <taxon>Bacillati</taxon>
        <taxon>Actinomycetota</taxon>
        <taxon>Actinomycetes</taxon>
        <taxon>Kitasatosporales</taxon>
        <taxon>Streptomycetaceae</taxon>
        <taxon>Streptomyces</taxon>
    </lineage>
</organism>
<reference evidence="1" key="1">
    <citation type="submission" date="2022-10" db="EMBL/GenBank/DDBJ databases">
        <title>The complete genomes of actinobacterial strains from the NBC collection.</title>
        <authorList>
            <person name="Joergensen T.S."/>
            <person name="Alvarez Arevalo M."/>
            <person name="Sterndorff E.B."/>
            <person name="Faurdal D."/>
            <person name="Vuksanovic O."/>
            <person name="Mourched A.-S."/>
            <person name="Charusanti P."/>
            <person name="Shaw S."/>
            <person name="Blin K."/>
            <person name="Weber T."/>
        </authorList>
    </citation>
    <scope>NUCLEOTIDE SEQUENCE</scope>
    <source>
        <strain evidence="1">NBC_01393</strain>
    </source>
</reference>
<name>A0AAU3IG73_9ACTN</name>
<dbReference type="EMBL" id="CP109546">
    <property type="protein sequence ID" value="WTZ14173.1"/>
    <property type="molecule type" value="Genomic_DNA"/>
</dbReference>
<evidence type="ECO:0000313" key="1">
    <source>
        <dbReference type="EMBL" id="WTZ14173.1"/>
    </source>
</evidence>
<proteinExistence type="predicted"/>
<protein>
    <submittedName>
        <fullName evidence="1">Uncharacterized protein</fullName>
    </submittedName>
</protein>
<sequence>MSGRPSIGEAADLLRAELRVGQRSSPTTAEDAWSAFIRFGRMRFNTADSPDADGLLFQYGMYSFDGPEVFSLDLTRQFEVLGEDGDHDHFVQVHCELIYEPVPALAALGDFNSWFFHDSGEDLGQWLEVLTTRDAWAAIREQRPVKLEVYQEAV</sequence>
<accession>A0AAU3IG73</accession>
<dbReference type="AlphaFoldDB" id="A0AAU3IG73"/>